<organism evidence="1">
    <name type="scientific">Eutreptiella gymnastica</name>
    <dbReference type="NCBI Taxonomy" id="73025"/>
    <lineage>
        <taxon>Eukaryota</taxon>
        <taxon>Discoba</taxon>
        <taxon>Euglenozoa</taxon>
        <taxon>Euglenida</taxon>
        <taxon>Spirocuta</taxon>
        <taxon>Euglenophyceae</taxon>
        <taxon>Eutreptiales</taxon>
        <taxon>Eutreptiaceae</taxon>
        <taxon>Eutreptiella</taxon>
    </lineage>
</organism>
<gene>
    <name evidence="1" type="ORF">EGYM00163_LOCUS7815</name>
</gene>
<sequence>MHPSLYDVCIPGLLSARHCAASCANQAALCTLLERPSGVVDRYWKEDRLAQSLWIMGMGLQENDLYIHQSVLTYNGKSVYVGHTHGKYIYY</sequence>
<proteinExistence type="predicted"/>
<dbReference type="AlphaFoldDB" id="A0A7S4FIR9"/>
<dbReference type="EMBL" id="HBJA01024301">
    <property type="protein sequence ID" value="CAE0796695.1"/>
    <property type="molecule type" value="Transcribed_RNA"/>
</dbReference>
<reference evidence="1" key="1">
    <citation type="submission" date="2021-01" db="EMBL/GenBank/DDBJ databases">
        <authorList>
            <person name="Corre E."/>
            <person name="Pelletier E."/>
            <person name="Niang G."/>
            <person name="Scheremetjew M."/>
            <person name="Finn R."/>
            <person name="Kale V."/>
            <person name="Holt S."/>
            <person name="Cochrane G."/>
            <person name="Meng A."/>
            <person name="Brown T."/>
            <person name="Cohen L."/>
        </authorList>
    </citation>
    <scope>NUCLEOTIDE SEQUENCE</scope>
    <source>
        <strain evidence="1">CCMP1594</strain>
    </source>
</reference>
<accession>A0A7S4FIR9</accession>
<name>A0A7S4FIR9_9EUGL</name>
<evidence type="ECO:0000313" key="1">
    <source>
        <dbReference type="EMBL" id="CAE0796695.1"/>
    </source>
</evidence>
<protein>
    <submittedName>
        <fullName evidence="1">Uncharacterized protein</fullName>
    </submittedName>
</protein>